<evidence type="ECO:0000256" key="2">
    <source>
        <dbReference type="ARBA" id="ARBA00023125"/>
    </source>
</evidence>
<keyword evidence="4" id="KW-0539">Nucleus</keyword>
<protein>
    <recommendedName>
        <fullName evidence="12">SWIRM domain-containing protein</fullName>
    </recommendedName>
</protein>
<dbReference type="GO" id="GO:0006338">
    <property type="term" value="P:chromatin remodeling"/>
    <property type="evidence" value="ECO:0007669"/>
    <property type="project" value="EnsemblFungi"/>
</dbReference>
<dbReference type="CDD" id="cd00167">
    <property type="entry name" value="SANT"/>
    <property type="match status" value="1"/>
</dbReference>
<feature type="domain" description="SANT" evidence="9">
    <location>
        <begin position="444"/>
        <end position="495"/>
    </location>
</feature>
<dbReference type="eggNOG" id="KOG1279">
    <property type="taxonomic scope" value="Eukaryota"/>
</dbReference>
<feature type="compositionally biased region" description="Polar residues" evidence="6">
    <location>
        <begin position="58"/>
        <end position="67"/>
    </location>
</feature>
<evidence type="ECO:0000313" key="11">
    <source>
        <dbReference type="Proteomes" id="UP000001640"/>
    </source>
</evidence>
<dbReference type="GO" id="GO:0003677">
    <property type="term" value="F:DNA binding"/>
    <property type="evidence" value="ECO:0007669"/>
    <property type="project" value="UniProtKB-KW"/>
</dbReference>
<dbReference type="FunCoup" id="G0VKC7">
    <property type="interactions" value="1176"/>
</dbReference>
<feature type="compositionally biased region" description="Basic and acidic residues" evidence="6">
    <location>
        <begin position="163"/>
        <end position="184"/>
    </location>
</feature>
<organism evidence="10 11">
    <name type="scientific">Naumovozyma castellii</name>
    <name type="common">Yeast</name>
    <name type="synonym">Saccharomyces castellii</name>
    <dbReference type="NCBI Taxonomy" id="27288"/>
    <lineage>
        <taxon>Eukaryota</taxon>
        <taxon>Fungi</taxon>
        <taxon>Dikarya</taxon>
        <taxon>Ascomycota</taxon>
        <taxon>Saccharomycotina</taxon>
        <taxon>Saccharomycetes</taxon>
        <taxon>Saccharomycetales</taxon>
        <taxon>Saccharomycetaceae</taxon>
        <taxon>Naumovozyma</taxon>
    </lineage>
</organism>
<feature type="compositionally biased region" description="Basic and acidic residues" evidence="6">
    <location>
        <begin position="608"/>
        <end position="630"/>
    </location>
</feature>
<dbReference type="GO" id="GO:0016514">
    <property type="term" value="C:SWI/SNF complex"/>
    <property type="evidence" value="ECO:0007669"/>
    <property type="project" value="EnsemblFungi"/>
</dbReference>
<dbReference type="InterPro" id="IPR017884">
    <property type="entry name" value="SANT_dom"/>
</dbReference>
<dbReference type="Gene3D" id="1.10.10.10">
    <property type="entry name" value="Winged helix-like DNA-binding domain superfamily/Winged helix DNA-binding domain"/>
    <property type="match status" value="1"/>
</dbReference>
<dbReference type="PANTHER" id="PTHR12802">
    <property type="entry name" value="SWI/SNF COMPLEX-RELATED"/>
    <property type="match status" value="1"/>
</dbReference>
<dbReference type="PROSITE" id="PS51293">
    <property type="entry name" value="SANT"/>
    <property type="match status" value="1"/>
</dbReference>
<dbReference type="OrthoDB" id="118550at2759"/>
<feature type="domain" description="Myb-like" evidence="7">
    <location>
        <begin position="448"/>
        <end position="491"/>
    </location>
</feature>
<evidence type="ECO:0000256" key="6">
    <source>
        <dbReference type="SAM" id="MobiDB-lite"/>
    </source>
</evidence>
<feature type="compositionally biased region" description="Basic and acidic residues" evidence="6">
    <location>
        <begin position="640"/>
        <end position="651"/>
    </location>
</feature>
<dbReference type="PROSITE" id="PS50934">
    <property type="entry name" value="SWIRM"/>
    <property type="match status" value="1"/>
</dbReference>
<dbReference type="FunFam" id="1.10.10.60:FF:000014">
    <property type="entry name" value="SWI/SNF complex subunit SMARCC2 isoform C"/>
    <property type="match status" value="1"/>
</dbReference>
<evidence type="ECO:0000313" key="10">
    <source>
        <dbReference type="EMBL" id="CCC71961.1"/>
    </source>
</evidence>
<name>G0VKC7_NAUCA</name>
<dbReference type="Proteomes" id="UP000001640">
    <property type="component" value="Chromosome 9"/>
</dbReference>
<feature type="compositionally biased region" description="Basic and acidic residues" evidence="6">
    <location>
        <begin position="212"/>
        <end position="222"/>
    </location>
</feature>
<dbReference type="GO" id="GO:0031496">
    <property type="term" value="P:positive regulation of mating type switching"/>
    <property type="evidence" value="ECO:0007669"/>
    <property type="project" value="EnsemblFungi"/>
</dbReference>
<reference evidence="10 11" key="1">
    <citation type="journal article" date="2011" name="Proc. Natl. Acad. Sci. U.S.A.">
        <title>Evolutionary erosion of yeast sex chromosomes by mating-type switching accidents.</title>
        <authorList>
            <person name="Gordon J.L."/>
            <person name="Armisen D."/>
            <person name="Proux-Wera E."/>
            <person name="Oheigeartaigh S.S."/>
            <person name="Byrne K.P."/>
            <person name="Wolfe K.H."/>
        </authorList>
    </citation>
    <scope>NUCLEOTIDE SEQUENCE [LARGE SCALE GENOMIC DNA]</scope>
    <source>
        <strain evidence="11">ATCC 76901 / BCRC 22586 / CBS 4309 / NBRC 1992 / NRRL Y-12630</strain>
    </source>
</reference>
<keyword evidence="3" id="KW-0804">Transcription</keyword>
<evidence type="ECO:0008006" key="12">
    <source>
        <dbReference type="Google" id="ProtNLM"/>
    </source>
</evidence>
<feature type="coiled-coil region" evidence="5">
    <location>
        <begin position="706"/>
        <end position="755"/>
    </location>
</feature>
<dbReference type="STRING" id="1064592.G0VKC7"/>
<keyword evidence="11" id="KW-1185">Reference proteome</keyword>
<dbReference type="Gene3D" id="1.10.10.60">
    <property type="entry name" value="Homeodomain-like"/>
    <property type="match status" value="1"/>
</dbReference>
<dbReference type="Pfam" id="PF04433">
    <property type="entry name" value="SWIRM"/>
    <property type="match status" value="1"/>
</dbReference>
<evidence type="ECO:0000256" key="1">
    <source>
        <dbReference type="ARBA" id="ARBA00023015"/>
    </source>
</evidence>
<accession>G0VKC7</accession>
<proteinExistence type="predicted"/>
<evidence type="ECO:0000259" key="7">
    <source>
        <dbReference type="PROSITE" id="PS50090"/>
    </source>
</evidence>
<dbReference type="AlphaFoldDB" id="G0VKC7"/>
<keyword evidence="5" id="KW-0175">Coiled coil</keyword>
<feature type="region of interest" description="Disordered" evidence="6">
    <location>
        <begin position="559"/>
        <end position="672"/>
    </location>
</feature>
<evidence type="ECO:0000256" key="5">
    <source>
        <dbReference type="SAM" id="Coils"/>
    </source>
</evidence>
<dbReference type="EMBL" id="HE576760">
    <property type="protein sequence ID" value="CCC71961.1"/>
    <property type="molecule type" value="Genomic_DNA"/>
</dbReference>
<dbReference type="PROSITE" id="PS50090">
    <property type="entry name" value="MYB_LIKE"/>
    <property type="match status" value="1"/>
</dbReference>
<evidence type="ECO:0000259" key="8">
    <source>
        <dbReference type="PROSITE" id="PS50934"/>
    </source>
</evidence>
<feature type="compositionally biased region" description="Basic and acidic residues" evidence="6">
    <location>
        <begin position="661"/>
        <end position="671"/>
    </location>
</feature>
<feature type="region of interest" description="Disordered" evidence="6">
    <location>
        <begin position="29"/>
        <end position="226"/>
    </location>
</feature>
<dbReference type="GO" id="GO:0042393">
    <property type="term" value="F:histone binding"/>
    <property type="evidence" value="ECO:0007669"/>
    <property type="project" value="EnsemblFungi"/>
</dbReference>
<dbReference type="InterPro" id="IPR001005">
    <property type="entry name" value="SANT/Myb"/>
</dbReference>
<feature type="compositionally biased region" description="Polar residues" evidence="6">
    <location>
        <begin position="29"/>
        <end position="48"/>
    </location>
</feature>
<evidence type="ECO:0000259" key="9">
    <source>
        <dbReference type="PROSITE" id="PS51293"/>
    </source>
</evidence>
<feature type="compositionally biased region" description="Low complexity" evidence="6">
    <location>
        <begin position="73"/>
        <end position="82"/>
    </location>
</feature>
<dbReference type="SMART" id="SM00717">
    <property type="entry name" value="SANT"/>
    <property type="match status" value="1"/>
</dbReference>
<dbReference type="InterPro" id="IPR036388">
    <property type="entry name" value="WH-like_DNA-bd_sf"/>
</dbReference>
<feature type="compositionally biased region" description="Polar residues" evidence="6">
    <location>
        <begin position="120"/>
        <end position="136"/>
    </location>
</feature>
<dbReference type="SUPFAM" id="SSF46689">
    <property type="entry name" value="Homeodomain-like"/>
    <property type="match status" value="2"/>
</dbReference>
<dbReference type="Pfam" id="PF16495">
    <property type="entry name" value="SWIRM-assoc_1"/>
    <property type="match status" value="1"/>
</dbReference>
<sequence length="848" mass="96778">MKQANIAQEIMSDIQGRYYTQPGRRFSTHNTQLAMDTDTMSQSQSQVAPTDDAAPQLDATNEASISESEAIMQNDNNDANNDQDVELSSTAATPDVPHEQKLEENVMEPETNENNDKVESNSPIIQTSPSTNTSLTDGLATGNENEQEKSLSQENHVSFDIQSDAKQEDRMDIDKPGELEHTEIKPIFSDTNNNNDDEEEEESVSPMITTKSDTDHPVKEEQPSAEENISFPQFHEIVIPSYSSWFNLKKIHKIEKKSLPEFFTNRIPSKTPQVYVRYRNFMVNSYRINPNEYFTVTVARRNLSGDAAMIFRIHRFLNKWGLINYQVNPKLLPKNVEPPYTSEYSTKHDAPRGLFPFESFKPSLQLPDLAKLKKMMDLHDEDSPLYKYLLEQKNDTIKKEHGNEPKEPELLPDHVLTDETNKRKSTDTEHILPPAKKRVKILESTDDNWNKEELAKLLKGLQTHGSNWFQVAKDIGNKTPEQCILKFLQLPIEDKFLYQSSPSDENSKTNNLGPLNFAPHLPFSNSDNPVLSTIAFLVGLVDPKIVQSMTNRAIRQLEGEEIGNKEQDEKTKTEEEIEEKVENIQQDKLEEEEQQENKEQEQDVSGEADQHNEQEDQNAKGEGAENKNQDPEQEQEQEQLETKEEAQDQKQEISNLPEPAIAKETKDKEEPIIDAVPDVSAALGSPLKEGSEIAFSTLGVRSKVFANNEERKLIRLSNQMVQIQLRKVETKMNLINKLEKTMELEKKVLERQQEDLLIQRLTFNKNSKKLLEKFQSSLESFDNKEILEQNINEIKSLLTNPAQLSFGKPFNSSVSISRAEAESNANASESEIKPISIEAPQFYRYWSA</sequence>
<dbReference type="InterPro" id="IPR009057">
    <property type="entry name" value="Homeodomain-like_sf"/>
</dbReference>
<dbReference type="HOGENOM" id="CLU_004447_2_2_1"/>
<dbReference type="FunFam" id="1.10.10.10:FF:000020">
    <property type="entry name" value="SWI/SNF complex subunit SMARCC2 isoform c"/>
    <property type="match status" value="1"/>
</dbReference>
<dbReference type="KEGG" id="ncs:NCAS_0I02930"/>
<dbReference type="PANTHER" id="PTHR12802:SF41">
    <property type="entry name" value="BRAHMA ASSOCIATED PROTEIN 155 KDA"/>
    <property type="match status" value="1"/>
</dbReference>
<keyword evidence="2" id="KW-0238">DNA-binding</keyword>
<dbReference type="InParanoid" id="G0VKC7"/>
<evidence type="ECO:0000256" key="3">
    <source>
        <dbReference type="ARBA" id="ARBA00023163"/>
    </source>
</evidence>
<gene>
    <name evidence="10" type="primary">NCAS0I02930</name>
    <name evidence="10" type="ordered locus">NCAS_0I02930</name>
</gene>
<dbReference type="OMA" id="FYRYWSA"/>
<evidence type="ECO:0000256" key="4">
    <source>
        <dbReference type="ARBA" id="ARBA00023242"/>
    </source>
</evidence>
<feature type="compositionally biased region" description="Basic and acidic residues" evidence="6">
    <location>
        <begin position="559"/>
        <end position="588"/>
    </location>
</feature>
<dbReference type="GO" id="GO:0045944">
    <property type="term" value="P:positive regulation of transcription by RNA polymerase II"/>
    <property type="evidence" value="ECO:0007669"/>
    <property type="project" value="EnsemblFungi"/>
</dbReference>
<reference key="2">
    <citation type="submission" date="2011-08" db="EMBL/GenBank/DDBJ databases">
        <title>Genome sequence of Naumovozyma castellii.</title>
        <authorList>
            <person name="Gordon J.L."/>
            <person name="Armisen D."/>
            <person name="Proux-Wera E."/>
            <person name="OhEigeartaigh S.S."/>
            <person name="Byrne K.P."/>
            <person name="Wolfe K.H."/>
        </authorList>
    </citation>
    <scope>NUCLEOTIDE SEQUENCE</scope>
    <source>
        <strain>Type strain:CBS 4309</strain>
    </source>
</reference>
<dbReference type="InterPro" id="IPR032451">
    <property type="entry name" value="SMARCC_C"/>
</dbReference>
<dbReference type="GO" id="GO:0005829">
    <property type="term" value="C:cytosol"/>
    <property type="evidence" value="ECO:0007669"/>
    <property type="project" value="EnsemblFungi"/>
</dbReference>
<dbReference type="GeneID" id="96905648"/>
<dbReference type="Pfam" id="PF00249">
    <property type="entry name" value="Myb_DNA-binding"/>
    <property type="match status" value="1"/>
</dbReference>
<feature type="domain" description="SWIRM" evidence="8">
    <location>
        <begin position="237"/>
        <end position="334"/>
    </location>
</feature>
<dbReference type="RefSeq" id="XP_003678303.1">
    <property type="nucleotide sequence ID" value="XM_003678255.1"/>
</dbReference>
<dbReference type="InterPro" id="IPR007526">
    <property type="entry name" value="SWIRM"/>
</dbReference>
<keyword evidence="1" id="KW-0805">Transcription regulation</keyword>